<name>A0ABS4HEK5_9BACI</name>
<dbReference type="InterPro" id="IPR038695">
    <property type="entry name" value="Saro_0823-like_sf"/>
</dbReference>
<evidence type="ECO:0000313" key="2">
    <source>
        <dbReference type="Proteomes" id="UP001519328"/>
    </source>
</evidence>
<reference evidence="1 2" key="1">
    <citation type="submission" date="2021-03" db="EMBL/GenBank/DDBJ databases">
        <title>Genomic Encyclopedia of Type Strains, Phase IV (KMG-IV): sequencing the most valuable type-strain genomes for metagenomic binning, comparative biology and taxonomic classification.</title>
        <authorList>
            <person name="Goeker M."/>
        </authorList>
    </citation>
    <scope>NUCLEOTIDE SEQUENCE [LARGE SCALE GENOMIC DNA]</scope>
    <source>
        <strain evidence="1 2">DSM 21085</strain>
    </source>
</reference>
<gene>
    <name evidence="1" type="ORF">J2Z82_002225</name>
</gene>
<keyword evidence="2" id="KW-1185">Reference proteome</keyword>
<comment type="caution">
    <text evidence="1">The sequence shown here is derived from an EMBL/GenBank/DDBJ whole genome shotgun (WGS) entry which is preliminary data.</text>
</comment>
<proteinExistence type="predicted"/>
<dbReference type="Proteomes" id="UP001519328">
    <property type="component" value="Unassembled WGS sequence"/>
</dbReference>
<protein>
    <submittedName>
        <fullName evidence="1">Uncharacterized membrane protein (UPF0127 family)</fullName>
    </submittedName>
</protein>
<dbReference type="PANTHER" id="PTHR37953">
    <property type="entry name" value="UPF0127 PROTEIN MJ1496"/>
    <property type="match status" value="1"/>
</dbReference>
<dbReference type="PANTHER" id="PTHR37953:SF1">
    <property type="entry name" value="UPF0127 PROTEIN MJ1496"/>
    <property type="match status" value="1"/>
</dbReference>
<dbReference type="EMBL" id="JAGGKK010000011">
    <property type="protein sequence ID" value="MBP1949288.1"/>
    <property type="molecule type" value="Genomic_DNA"/>
</dbReference>
<evidence type="ECO:0000313" key="1">
    <source>
        <dbReference type="EMBL" id="MBP1949288.1"/>
    </source>
</evidence>
<accession>A0ABS4HEK5</accession>
<dbReference type="Pfam" id="PF02643">
    <property type="entry name" value="DUF192"/>
    <property type="match status" value="1"/>
</dbReference>
<organism evidence="1 2">
    <name type="scientific">Virgibacillus litoralis</name>
    <dbReference type="NCBI Taxonomy" id="578221"/>
    <lineage>
        <taxon>Bacteria</taxon>
        <taxon>Bacillati</taxon>
        <taxon>Bacillota</taxon>
        <taxon>Bacilli</taxon>
        <taxon>Bacillales</taxon>
        <taxon>Bacillaceae</taxon>
        <taxon>Virgibacillus</taxon>
    </lineage>
</organism>
<sequence length="107" mass="12171">MEISLPFEIKIADSYWARLKGLLFYKKPFTEEGLLITRCKSVHMFFMRFPIDVVFLDHSNKVVKAIPNLKPWKVVPPVSNADSALELPTGTIVKNHITEGDIIKLSS</sequence>
<dbReference type="InterPro" id="IPR003795">
    <property type="entry name" value="DUF192"/>
</dbReference>
<dbReference type="Gene3D" id="2.60.120.1140">
    <property type="entry name" value="Protein of unknown function DUF192"/>
    <property type="match status" value="1"/>
</dbReference>